<proteinExistence type="predicted"/>
<dbReference type="AlphaFoldDB" id="K1R3K0"/>
<sequence>MGGLFGTCLACVFSPICQLGGGPVNMCWEIGIPCANDWGSQVVGHTWDPFHLLTKGGGSSGVLKVSKYEYIPGSNYRKTG</sequence>
<organism evidence="1">
    <name type="scientific">Magallana gigas</name>
    <name type="common">Pacific oyster</name>
    <name type="synonym">Crassostrea gigas</name>
    <dbReference type="NCBI Taxonomy" id="29159"/>
    <lineage>
        <taxon>Eukaryota</taxon>
        <taxon>Metazoa</taxon>
        <taxon>Spiralia</taxon>
        <taxon>Lophotrochozoa</taxon>
        <taxon>Mollusca</taxon>
        <taxon>Bivalvia</taxon>
        <taxon>Autobranchia</taxon>
        <taxon>Pteriomorphia</taxon>
        <taxon>Ostreida</taxon>
        <taxon>Ostreoidea</taxon>
        <taxon>Ostreidae</taxon>
        <taxon>Magallana</taxon>
    </lineage>
</organism>
<accession>K1R3K0</accession>
<gene>
    <name evidence="1" type="ORF">CGI_10022172</name>
</gene>
<reference evidence="1" key="1">
    <citation type="journal article" date="2012" name="Nature">
        <title>The oyster genome reveals stress adaptation and complexity of shell formation.</title>
        <authorList>
            <person name="Zhang G."/>
            <person name="Fang X."/>
            <person name="Guo X."/>
            <person name="Li L."/>
            <person name="Luo R."/>
            <person name="Xu F."/>
            <person name="Yang P."/>
            <person name="Zhang L."/>
            <person name="Wang X."/>
            <person name="Qi H."/>
            <person name="Xiong Z."/>
            <person name="Que H."/>
            <person name="Xie Y."/>
            <person name="Holland P.W."/>
            <person name="Paps J."/>
            <person name="Zhu Y."/>
            <person name="Wu F."/>
            <person name="Chen Y."/>
            <person name="Wang J."/>
            <person name="Peng C."/>
            <person name="Meng J."/>
            <person name="Yang L."/>
            <person name="Liu J."/>
            <person name="Wen B."/>
            <person name="Zhang N."/>
            <person name="Huang Z."/>
            <person name="Zhu Q."/>
            <person name="Feng Y."/>
            <person name="Mount A."/>
            <person name="Hedgecock D."/>
            <person name="Xu Z."/>
            <person name="Liu Y."/>
            <person name="Domazet-Loso T."/>
            <person name="Du Y."/>
            <person name="Sun X."/>
            <person name="Zhang S."/>
            <person name="Liu B."/>
            <person name="Cheng P."/>
            <person name="Jiang X."/>
            <person name="Li J."/>
            <person name="Fan D."/>
            <person name="Wang W."/>
            <person name="Fu W."/>
            <person name="Wang T."/>
            <person name="Wang B."/>
            <person name="Zhang J."/>
            <person name="Peng Z."/>
            <person name="Li Y."/>
            <person name="Li N."/>
            <person name="Wang J."/>
            <person name="Chen M."/>
            <person name="He Y."/>
            <person name="Tan F."/>
            <person name="Song X."/>
            <person name="Zheng Q."/>
            <person name="Huang R."/>
            <person name="Yang H."/>
            <person name="Du X."/>
            <person name="Chen L."/>
            <person name="Yang M."/>
            <person name="Gaffney P.M."/>
            <person name="Wang S."/>
            <person name="Luo L."/>
            <person name="She Z."/>
            <person name="Ming Y."/>
            <person name="Huang W."/>
            <person name="Zhang S."/>
            <person name="Huang B."/>
            <person name="Zhang Y."/>
            <person name="Qu T."/>
            <person name="Ni P."/>
            <person name="Miao G."/>
            <person name="Wang J."/>
            <person name="Wang Q."/>
            <person name="Steinberg C.E."/>
            <person name="Wang H."/>
            <person name="Li N."/>
            <person name="Qian L."/>
            <person name="Zhang G."/>
            <person name="Li Y."/>
            <person name="Yang H."/>
            <person name="Liu X."/>
            <person name="Wang J."/>
            <person name="Yin Y."/>
            <person name="Wang J."/>
        </authorList>
    </citation>
    <scope>NUCLEOTIDE SEQUENCE [LARGE SCALE GENOMIC DNA]</scope>
    <source>
        <strain evidence="1">05x7-T-G4-1.051#20</strain>
    </source>
</reference>
<protein>
    <submittedName>
        <fullName evidence="1">Uncharacterized protein</fullName>
    </submittedName>
</protein>
<dbReference type="EMBL" id="JH816972">
    <property type="protein sequence ID" value="EKC35750.1"/>
    <property type="molecule type" value="Genomic_DNA"/>
</dbReference>
<evidence type="ECO:0000313" key="1">
    <source>
        <dbReference type="EMBL" id="EKC35750.1"/>
    </source>
</evidence>
<dbReference type="InParanoid" id="K1R3K0"/>
<name>K1R3K0_MAGGI</name>
<dbReference type="HOGENOM" id="CLU_2592102_0_0_1"/>